<dbReference type="InterPro" id="IPR009057">
    <property type="entry name" value="Homeodomain-like_sf"/>
</dbReference>
<dbReference type="PANTHER" id="PTHR30055:SF234">
    <property type="entry name" value="HTH-TYPE TRANSCRIPTIONAL REGULATOR BETI"/>
    <property type="match status" value="1"/>
</dbReference>
<organism evidence="6 7">
    <name type="scientific">Demequina lignilytica</name>
    <dbReference type="NCBI Taxonomy" id="3051663"/>
    <lineage>
        <taxon>Bacteria</taxon>
        <taxon>Bacillati</taxon>
        <taxon>Actinomycetota</taxon>
        <taxon>Actinomycetes</taxon>
        <taxon>Micrococcales</taxon>
        <taxon>Demequinaceae</taxon>
        <taxon>Demequina</taxon>
    </lineage>
</organism>
<reference evidence="6" key="1">
    <citation type="submission" date="2023-06" db="EMBL/GenBank/DDBJ databases">
        <title>Sysu t00039.</title>
        <authorList>
            <person name="Gao L."/>
            <person name="Fang B.-Z."/>
            <person name="Li W.-J."/>
        </authorList>
    </citation>
    <scope>NUCLEOTIDE SEQUENCE</scope>
    <source>
        <strain evidence="6">SYSU T00039</strain>
    </source>
</reference>
<dbReference type="Pfam" id="PF13305">
    <property type="entry name" value="TetR_C_33"/>
    <property type="match status" value="1"/>
</dbReference>
<dbReference type="Pfam" id="PF00440">
    <property type="entry name" value="TetR_N"/>
    <property type="match status" value="1"/>
</dbReference>
<keyword evidence="7" id="KW-1185">Reference proteome</keyword>
<evidence type="ECO:0000256" key="2">
    <source>
        <dbReference type="ARBA" id="ARBA00023125"/>
    </source>
</evidence>
<keyword evidence="3" id="KW-0804">Transcription</keyword>
<dbReference type="InterPro" id="IPR050109">
    <property type="entry name" value="HTH-type_TetR-like_transc_reg"/>
</dbReference>
<evidence type="ECO:0000313" key="7">
    <source>
        <dbReference type="Proteomes" id="UP001172737"/>
    </source>
</evidence>
<dbReference type="PANTHER" id="PTHR30055">
    <property type="entry name" value="HTH-TYPE TRANSCRIPTIONAL REGULATOR RUTR"/>
    <property type="match status" value="1"/>
</dbReference>
<dbReference type="Proteomes" id="UP001172737">
    <property type="component" value="Unassembled WGS sequence"/>
</dbReference>
<evidence type="ECO:0000259" key="5">
    <source>
        <dbReference type="PROSITE" id="PS50977"/>
    </source>
</evidence>
<keyword evidence="2 4" id="KW-0238">DNA-binding</keyword>
<evidence type="ECO:0000313" key="6">
    <source>
        <dbReference type="EMBL" id="MDN4487941.1"/>
    </source>
</evidence>
<dbReference type="GO" id="GO:0003700">
    <property type="term" value="F:DNA-binding transcription factor activity"/>
    <property type="evidence" value="ECO:0007669"/>
    <property type="project" value="TreeGrafter"/>
</dbReference>
<gene>
    <name evidence="6" type="ORF">QQX10_07150</name>
</gene>
<proteinExistence type="predicted"/>
<keyword evidence="1" id="KW-0805">Transcription regulation</keyword>
<dbReference type="AlphaFoldDB" id="A0AAW7M9F9"/>
<feature type="domain" description="HTH tetR-type" evidence="5">
    <location>
        <begin position="7"/>
        <end position="67"/>
    </location>
</feature>
<dbReference type="InterPro" id="IPR025996">
    <property type="entry name" value="MT1864/Rv1816-like_C"/>
</dbReference>
<dbReference type="RefSeq" id="WP_301121912.1">
    <property type="nucleotide sequence ID" value="NZ_JAUHPX010000003.1"/>
</dbReference>
<dbReference type="PRINTS" id="PR00455">
    <property type="entry name" value="HTHTETR"/>
</dbReference>
<dbReference type="SUPFAM" id="SSF48498">
    <property type="entry name" value="Tetracyclin repressor-like, C-terminal domain"/>
    <property type="match status" value="1"/>
</dbReference>
<evidence type="ECO:0000256" key="3">
    <source>
        <dbReference type="ARBA" id="ARBA00023163"/>
    </source>
</evidence>
<dbReference type="EMBL" id="JAUHPX010000003">
    <property type="protein sequence ID" value="MDN4487941.1"/>
    <property type="molecule type" value="Genomic_DNA"/>
</dbReference>
<evidence type="ECO:0000256" key="1">
    <source>
        <dbReference type="ARBA" id="ARBA00023015"/>
    </source>
</evidence>
<protein>
    <submittedName>
        <fullName evidence="6">TetR/AcrR family transcriptional regulator</fullName>
    </submittedName>
</protein>
<name>A0AAW7M9F9_9MICO</name>
<dbReference type="SUPFAM" id="SSF46689">
    <property type="entry name" value="Homeodomain-like"/>
    <property type="match status" value="1"/>
</dbReference>
<feature type="DNA-binding region" description="H-T-H motif" evidence="4">
    <location>
        <begin position="30"/>
        <end position="49"/>
    </location>
</feature>
<comment type="caution">
    <text evidence="6">The sequence shown here is derived from an EMBL/GenBank/DDBJ whole genome shotgun (WGS) entry which is preliminary data.</text>
</comment>
<dbReference type="PROSITE" id="PS50977">
    <property type="entry name" value="HTH_TETR_2"/>
    <property type="match status" value="1"/>
</dbReference>
<sequence length="200" mass="21509">MFENENSDLRGRLLEGALRIVDTQGAAGLTVRAVAAAAGCSTMGVYTHFKGKSGLIDAVVEWGFGQLDATLEEAHEAAGGGCHGLVAGARAYCEWSLAHPTQFQVMFVAAIPGYDPSETTRERVWDSFYSHRARVASALEGPDADPARWHDAAASLWANVHGHVMIEMLRRAYGDHRPELCDIQEAIEATVAGLDPSCAR</sequence>
<evidence type="ECO:0000256" key="4">
    <source>
        <dbReference type="PROSITE-ProRule" id="PRU00335"/>
    </source>
</evidence>
<dbReference type="InterPro" id="IPR001647">
    <property type="entry name" value="HTH_TetR"/>
</dbReference>
<dbReference type="GO" id="GO:0000976">
    <property type="term" value="F:transcription cis-regulatory region binding"/>
    <property type="evidence" value="ECO:0007669"/>
    <property type="project" value="TreeGrafter"/>
</dbReference>
<accession>A0AAW7M9F9</accession>
<dbReference type="Gene3D" id="1.10.357.10">
    <property type="entry name" value="Tetracycline Repressor, domain 2"/>
    <property type="match status" value="1"/>
</dbReference>
<dbReference type="InterPro" id="IPR036271">
    <property type="entry name" value="Tet_transcr_reg_TetR-rel_C_sf"/>
</dbReference>